<organism evidence="3 4">
    <name type="scientific">Anaerosolibacter carboniphilus</name>
    <dbReference type="NCBI Taxonomy" id="1417629"/>
    <lineage>
        <taxon>Bacteria</taxon>
        <taxon>Bacillati</taxon>
        <taxon>Bacillota</taxon>
        <taxon>Clostridia</taxon>
        <taxon>Peptostreptococcales</taxon>
        <taxon>Thermotaleaceae</taxon>
        <taxon>Anaerosolibacter</taxon>
    </lineage>
</organism>
<evidence type="ECO:0000259" key="1">
    <source>
        <dbReference type="Pfam" id="PF07299"/>
    </source>
</evidence>
<gene>
    <name evidence="3" type="ORF">HNQ80_000374</name>
</gene>
<dbReference type="InterPro" id="IPR038344">
    <property type="entry name" value="EF-G_N_sf"/>
</dbReference>
<dbReference type="RefSeq" id="WP_184307565.1">
    <property type="nucleotide sequence ID" value="NZ_JACHEN010000001.1"/>
</dbReference>
<dbReference type="EMBL" id="JACHEN010000001">
    <property type="protein sequence ID" value="MBB6214305.1"/>
    <property type="molecule type" value="Genomic_DNA"/>
</dbReference>
<sequence>MRVFIKKHEYNYIRARLNDLNNAFKGCVDINIIEATKAHMHEKILNIFTDLSQEEKELLDISKINDPLHIDKYLAELNEYVYGMPNVTNAQISRLFKKEKKLKLPNLNSQDSKNVYLGWVDDSVRKLFVAYNMDGKLVGMACRISSYGSNNTHRCVLCNHVGSENEVAFVSPICKTTNTGEGAYRSIGFDICLDSVKCNERIASIEKLEKILKDVNNIKL</sequence>
<evidence type="ECO:0000259" key="2">
    <source>
        <dbReference type="Pfam" id="PF16571"/>
    </source>
</evidence>
<dbReference type="AlphaFoldDB" id="A0A841KVU9"/>
<dbReference type="Pfam" id="PF16571">
    <property type="entry name" value="FBP_C"/>
    <property type="match status" value="1"/>
</dbReference>
<keyword evidence="4" id="KW-1185">Reference proteome</keyword>
<evidence type="ECO:0000313" key="4">
    <source>
        <dbReference type="Proteomes" id="UP000579281"/>
    </source>
</evidence>
<comment type="caution">
    <text evidence="3">The sequence shown here is derived from an EMBL/GenBank/DDBJ whole genome shotgun (WGS) entry which is preliminary data.</text>
</comment>
<name>A0A841KVU9_9FIRM</name>
<dbReference type="Proteomes" id="UP000579281">
    <property type="component" value="Unassembled WGS sequence"/>
</dbReference>
<dbReference type="Gene3D" id="1.20.1280.250">
    <property type="match status" value="1"/>
</dbReference>
<accession>A0A841KVU9</accession>
<proteinExistence type="predicted"/>
<evidence type="ECO:0000313" key="3">
    <source>
        <dbReference type="EMBL" id="MBB6214305.1"/>
    </source>
</evidence>
<dbReference type="InterPro" id="IPR010841">
    <property type="entry name" value="EF-G-binding_N"/>
</dbReference>
<dbReference type="InterPro" id="IPR032330">
    <property type="entry name" value="EF-G-binding_C"/>
</dbReference>
<dbReference type="Pfam" id="PF07299">
    <property type="entry name" value="EF-G-binding_N"/>
    <property type="match status" value="1"/>
</dbReference>
<protein>
    <submittedName>
        <fullName evidence="3">Rubrerythrin</fullName>
    </submittedName>
</protein>
<reference evidence="3 4" key="1">
    <citation type="submission" date="2020-08" db="EMBL/GenBank/DDBJ databases">
        <title>Genomic Encyclopedia of Type Strains, Phase IV (KMG-IV): sequencing the most valuable type-strain genomes for metagenomic binning, comparative biology and taxonomic classification.</title>
        <authorList>
            <person name="Goeker M."/>
        </authorList>
    </citation>
    <scope>NUCLEOTIDE SEQUENCE [LARGE SCALE GENOMIC DNA]</scope>
    <source>
        <strain evidence="3 4">DSM 103526</strain>
    </source>
</reference>
<feature type="domain" description="Elongation factor G-binding protein N-terminal" evidence="1">
    <location>
        <begin position="4"/>
        <end position="85"/>
    </location>
</feature>
<feature type="domain" description="Elongation factor G-binding protein C-terminal treble-clef zinc-finger" evidence="2">
    <location>
        <begin position="98"/>
        <end position="207"/>
    </location>
</feature>
<dbReference type="CDD" id="cd16342">
    <property type="entry name" value="FusC_FusB"/>
    <property type="match status" value="1"/>
</dbReference>